<evidence type="ECO:0000256" key="4">
    <source>
        <dbReference type="ARBA" id="ARBA00022989"/>
    </source>
</evidence>
<dbReference type="AlphaFoldDB" id="A0A2T0U337"/>
<dbReference type="PANTHER" id="PTHR47371">
    <property type="entry name" value="LIPOTEICHOIC ACID SYNTHASE"/>
    <property type="match status" value="1"/>
</dbReference>
<dbReference type="Gene3D" id="3.40.720.10">
    <property type="entry name" value="Alkaline Phosphatase, subunit A"/>
    <property type="match status" value="1"/>
</dbReference>
<dbReference type="GO" id="GO:0016740">
    <property type="term" value="F:transferase activity"/>
    <property type="evidence" value="ECO:0007669"/>
    <property type="project" value="UniProtKB-KW"/>
</dbReference>
<evidence type="ECO:0000313" key="9">
    <source>
        <dbReference type="EMBL" id="PRY52325.1"/>
    </source>
</evidence>
<dbReference type="EMBL" id="PVTH01000006">
    <property type="protein sequence ID" value="PRY52325.1"/>
    <property type="molecule type" value="Genomic_DNA"/>
</dbReference>
<keyword evidence="10" id="KW-1185">Reference proteome</keyword>
<feature type="transmembrane region" description="Helical" evidence="7">
    <location>
        <begin position="93"/>
        <end position="111"/>
    </location>
</feature>
<name>A0A2T0U337_9SPHI</name>
<dbReference type="RefSeq" id="WP_106293360.1">
    <property type="nucleotide sequence ID" value="NZ_PVTH01000006.1"/>
</dbReference>
<evidence type="ECO:0000256" key="6">
    <source>
        <dbReference type="SAM" id="MobiDB-lite"/>
    </source>
</evidence>
<sequence>MNKRFEHFYTSVYKLFCVYLFQLLLFTCFRISFIVRLHNSDIFCMPADTARAFVRGFQFDTMVISYGLIVPFILYLTLLISSSDRYRIFLEKFVWAFCGLVISLFLLILFIDQYFYNYFQSHINILIFGLIDDDTKAVMTSVWSDYPILKIFLLWGAVLSLYAIFVNKLFKRGRFRLKVPVWVSITGSVAMLIIFVLAIRQSVSTFPLQPHDTAVSPSQAINFLTTNGVYALKTAFSERGKAENLEHAALDVVKELGYNNAAEAARDYFQGGDIPARLSDEAALGKLFSITPVSAFLEQNPPNIVFVFMESMSNYNMTFDSDKADLMGRLKPHFRSDIVFRNFVSSGNTTVQSLEFLITNSPVSLTQSRYRFKPLPTGTALPFKKSGYETTFITGGETNWRNIHELAPNQGFDKLLGKHDIYSEMANAQGNHWGAYDEHLFEYAFKRLSATNKAPQFMFIQTTTNHTPFDLPASYKPGKIELSADIKNRLLVDESLAIKNLNALQYSNNCLGAFLDKIKHSSLAKNTIVVATGDHNNLMLFDFDESSQADQRGVPLYVYVPERYQPDGSMDTSRFGSHKDIFPTLYHLALSDAKYFSIGNNLLEKGNQKLFFGMNLGSFTAFSAEAAAGYGSGGTLYKTENKRLKKDDNCSAARQLMKQARANYALSVFAIINSLKEPGEKPHIKKRNKKTLKTVRTDRRKGLQNQTSRPG</sequence>
<evidence type="ECO:0000256" key="5">
    <source>
        <dbReference type="ARBA" id="ARBA00023136"/>
    </source>
</evidence>
<proteinExistence type="predicted"/>
<dbReference type="SUPFAM" id="SSF53649">
    <property type="entry name" value="Alkaline phosphatase-like"/>
    <property type="match status" value="1"/>
</dbReference>
<feature type="transmembrane region" description="Helical" evidence="7">
    <location>
        <begin position="63"/>
        <end position="81"/>
    </location>
</feature>
<keyword evidence="5 7" id="KW-0472">Membrane</keyword>
<dbReference type="GO" id="GO:0005886">
    <property type="term" value="C:plasma membrane"/>
    <property type="evidence" value="ECO:0007669"/>
    <property type="project" value="UniProtKB-SubCell"/>
</dbReference>
<dbReference type="OrthoDB" id="9777768at2"/>
<feature type="region of interest" description="Disordered" evidence="6">
    <location>
        <begin position="679"/>
        <end position="711"/>
    </location>
</feature>
<comment type="caution">
    <text evidence="9">The sequence shown here is derived from an EMBL/GenBank/DDBJ whole genome shotgun (WGS) entry which is preliminary data.</text>
</comment>
<feature type="compositionally biased region" description="Basic residues" evidence="6">
    <location>
        <begin position="683"/>
        <end position="693"/>
    </location>
</feature>
<dbReference type="InterPro" id="IPR050448">
    <property type="entry name" value="OpgB/LTA_synthase_biosynth"/>
</dbReference>
<feature type="transmembrane region" description="Helical" evidence="7">
    <location>
        <begin position="179"/>
        <end position="199"/>
    </location>
</feature>
<reference evidence="9 10" key="1">
    <citation type="submission" date="2018-03" db="EMBL/GenBank/DDBJ databases">
        <title>Genomic Encyclopedia of Type Strains, Phase III (KMG-III): the genomes of soil and plant-associated and newly described type strains.</title>
        <authorList>
            <person name="Whitman W."/>
        </authorList>
    </citation>
    <scope>NUCLEOTIDE SEQUENCE [LARGE SCALE GENOMIC DNA]</scope>
    <source>
        <strain evidence="9 10">CGMCC 1.9313</strain>
    </source>
</reference>
<evidence type="ECO:0000256" key="3">
    <source>
        <dbReference type="ARBA" id="ARBA00022692"/>
    </source>
</evidence>
<gene>
    <name evidence="9" type="ORF">B0I27_10684</name>
</gene>
<keyword evidence="4 7" id="KW-1133">Transmembrane helix</keyword>
<keyword evidence="9" id="KW-0808">Transferase</keyword>
<evidence type="ECO:0000256" key="7">
    <source>
        <dbReference type="SAM" id="Phobius"/>
    </source>
</evidence>
<accession>A0A2T0U337</accession>
<protein>
    <submittedName>
        <fullName evidence="9">Phosphoglycerol transferase MdoB-like AlkP superfamily enzyme</fullName>
    </submittedName>
</protein>
<organism evidence="9 10">
    <name type="scientific">Arcticibacter pallidicorallinus</name>
    <dbReference type="NCBI Taxonomy" id="1259464"/>
    <lineage>
        <taxon>Bacteria</taxon>
        <taxon>Pseudomonadati</taxon>
        <taxon>Bacteroidota</taxon>
        <taxon>Sphingobacteriia</taxon>
        <taxon>Sphingobacteriales</taxon>
        <taxon>Sphingobacteriaceae</taxon>
        <taxon>Arcticibacter</taxon>
    </lineage>
</organism>
<dbReference type="InterPro" id="IPR017850">
    <property type="entry name" value="Alkaline_phosphatase_core_sf"/>
</dbReference>
<evidence type="ECO:0000313" key="10">
    <source>
        <dbReference type="Proteomes" id="UP000238034"/>
    </source>
</evidence>
<feature type="transmembrane region" description="Helical" evidence="7">
    <location>
        <begin position="12"/>
        <end position="35"/>
    </location>
</feature>
<dbReference type="Pfam" id="PF00884">
    <property type="entry name" value="Sulfatase"/>
    <property type="match status" value="1"/>
</dbReference>
<evidence type="ECO:0000259" key="8">
    <source>
        <dbReference type="Pfam" id="PF00884"/>
    </source>
</evidence>
<dbReference type="InterPro" id="IPR000917">
    <property type="entry name" value="Sulfatase_N"/>
</dbReference>
<evidence type="ECO:0000256" key="2">
    <source>
        <dbReference type="ARBA" id="ARBA00022475"/>
    </source>
</evidence>
<keyword evidence="2" id="KW-1003">Cell membrane</keyword>
<dbReference type="Proteomes" id="UP000238034">
    <property type="component" value="Unassembled WGS sequence"/>
</dbReference>
<keyword evidence="3 7" id="KW-0812">Transmembrane</keyword>
<feature type="domain" description="Sulfatase N-terminal" evidence="8">
    <location>
        <begin position="302"/>
        <end position="589"/>
    </location>
</feature>
<evidence type="ECO:0000256" key="1">
    <source>
        <dbReference type="ARBA" id="ARBA00004651"/>
    </source>
</evidence>
<feature type="transmembrane region" description="Helical" evidence="7">
    <location>
        <begin position="148"/>
        <end position="167"/>
    </location>
</feature>
<dbReference type="PANTHER" id="PTHR47371:SF3">
    <property type="entry name" value="PHOSPHOGLYCEROL TRANSFERASE I"/>
    <property type="match status" value="1"/>
</dbReference>
<dbReference type="CDD" id="cd16015">
    <property type="entry name" value="LTA_synthase"/>
    <property type="match status" value="1"/>
</dbReference>
<comment type="subcellular location">
    <subcellularLocation>
        <location evidence="1">Cell membrane</location>
        <topology evidence="1">Multi-pass membrane protein</topology>
    </subcellularLocation>
</comment>